<accession>A0A4R3MRE7</accession>
<dbReference type="PIRSF" id="PIRSF023956">
    <property type="entry name" value="Thiopurine_S-methyltransferase"/>
    <property type="match status" value="1"/>
</dbReference>
<sequence>MINRDNALWQQYWRDRRTDFHQKTVNPLLIRFWPGLGLAPGSRVLVPLCGKSLDMLWLVEQGYRVLGIELSALAVRAFFREHQMQPTRRNEGLLTRWGYGNLGILCGDFFAMTEADLGPVDAIYDHTAFTALPEDIRRPYVAHLNAITPAARKLLLLTAEDADEGQSPAQASAAAPEIAALYGERFEIELSHVEPVIEDAAQAPDAPPECVYYKVYRLSQRNESQKVLA</sequence>
<dbReference type="Pfam" id="PF05724">
    <property type="entry name" value="TPMT"/>
    <property type="match status" value="1"/>
</dbReference>
<evidence type="ECO:0000256" key="2">
    <source>
        <dbReference type="ARBA" id="ARBA00004496"/>
    </source>
</evidence>
<evidence type="ECO:0000256" key="6">
    <source>
        <dbReference type="ARBA" id="ARBA00022603"/>
    </source>
</evidence>
<dbReference type="InterPro" id="IPR025835">
    <property type="entry name" value="Thiopurine_S-MeTrfase"/>
</dbReference>
<proteinExistence type="inferred from homology"/>
<comment type="similarity">
    <text evidence="3 9">Belongs to the class I-like SAM-binding methyltransferase superfamily. TPMT family.</text>
</comment>
<keyword evidence="7 9" id="KW-0808">Transferase</keyword>
<dbReference type="EMBL" id="SMAO01000011">
    <property type="protein sequence ID" value="TCT18804.1"/>
    <property type="molecule type" value="Genomic_DNA"/>
</dbReference>
<dbReference type="EC" id="2.1.1.67" evidence="4 9"/>
<reference evidence="10 11" key="1">
    <citation type="submission" date="2019-03" db="EMBL/GenBank/DDBJ databases">
        <title>Genomic Encyclopedia of Type Strains, Phase IV (KMG-IV): sequencing the most valuable type-strain genomes for metagenomic binning, comparative biology and taxonomic classification.</title>
        <authorList>
            <person name="Goeker M."/>
        </authorList>
    </citation>
    <scope>NUCLEOTIDE SEQUENCE [LARGE SCALE GENOMIC DNA]</scope>
    <source>
        <strain evidence="10 11">DSM 13587</strain>
    </source>
</reference>
<organism evidence="10 11">
    <name type="scientific">Thiobaca trueperi</name>
    <dbReference type="NCBI Taxonomy" id="127458"/>
    <lineage>
        <taxon>Bacteria</taxon>
        <taxon>Pseudomonadati</taxon>
        <taxon>Pseudomonadota</taxon>
        <taxon>Gammaproteobacteria</taxon>
        <taxon>Chromatiales</taxon>
        <taxon>Chromatiaceae</taxon>
        <taxon>Thiobaca</taxon>
    </lineage>
</organism>
<evidence type="ECO:0000313" key="10">
    <source>
        <dbReference type="EMBL" id="TCT18804.1"/>
    </source>
</evidence>
<dbReference type="InterPro" id="IPR029063">
    <property type="entry name" value="SAM-dependent_MTases_sf"/>
</dbReference>
<evidence type="ECO:0000256" key="9">
    <source>
        <dbReference type="HAMAP-Rule" id="MF_00812"/>
    </source>
</evidence>
<keyword evidence="5 9" id="KW-0963">Cytoplasm</keyword>
<comment type="caution">
    <text evidence="9">Lacks conserved residue(s) required for the propagation of feature annotation.</text>
</comment>
<comment type="catalytic activity">
    <reaction evidence="1 9">
        <text>S-adenosyl-L-methionine + a thiopurine = S-adenosyl-L-homocysteine + a thiopurine S-methylether.</text>
        <dbReference type="EC" id="2.1.1.67"/>
    </reaction>
</comment>
<dbReference type="SUPFAM" id="SSF53335">
    <property type="entry name" value="S-adenosyl-L-methionine-dependent methyltransferases"/>
    <property type="match status" value="1"/>
</dbReference>
<dbReference type="PANTHER" id="PTHR10259:SF11">
    <property type="entry name" value="THIOPURINE S-METHYLTRANSFERASE"/>
    <property type="match status" value="1"/>
</dbReference>
<keyword evidence="6 9" id="KW-0489">Methyltransferase</keyword>
<dbReference type="HAMAP" id="MF_00812">
    <property type="entry name" value="Thiopur_methtran"/>
    <property type="match status" value="1"/>
</dbReference>
<gene>
    <name evidence="9" type="primary">tpm</name>
    <name evidence="10" type="ORF">EDC35_1112</name>
</gene>
<dbReference type="GO" id="GO:0032259">
    <property type="term" value="P:methylation"/>
    <property type="evidence" value="ECO:0007669"/>
    <property type="project" value="UniProtKB-KW"/>
</dbReference>
<feature type="binding site" evidence="9">
    <location>
        <position position="13"/>
    </location>
    <ligand>
        <name>S-adenosyl-L-methionine</name>
        <dbReference type="ChEBI" id="CHEBI:59789"/>
    </ligand>
</feature>
<evidence type="ECO:0000256" key="8">
    <source>
        <dbReference type="ARBA" id="ARBA00022691"/>
    </source>
</evidence>
<evidence type="ECO:0000256" key="1">
    <source>
        <dbReference type="ARBA" id="ARBA00000903"/>
    </source>
</evidence>
<dbReference type="GO" id="GO:0005737">
    <property type="term" value="C:cytoplasm"/>
    <property type="evidence" value="ECO:0007669"/>
    <property type="project" value="UniProtKB-SubCell"/>
</dbReference>
<evidence type="ECO:0000313" key="11">
    <source>
        <dbReference type="Proteomes" id="UP000295717"/>
    </source>
</evidence>
<dbReference type="NCBIfam" id="NF009732">
    <property type="entry name" value="PRK13255.1"/>
    <property type="match status" value="1"/>
</dbReference>
<evidence type="ECO:0000256" key="7">
    <source>
        <dbReference type="ARBA" id="ARBA00022679"/>
    </source>
</evidence>
<dbReference type="OrthoDB" id="189743at2"/>
<feature type="binding site" evidence="9">
    <location>
        <position position="48"/>
    </location>
    <ligand>
        <name>S-adenosyl-L-methionine</name>
        <dbReference type="ChEBI" id="CHEBI:59789"/>
    </ligand>
</feature>
<dbReference type="PROSITE" id="PS51585">
    <property type="entry name" value="SAM_MT_TPMT"/>
    <property type="match status" value="1"/>
</dbReference>
<dbReference type="RefSeq" id="WP_132978420.1">
    <property type="nucleotide sequence ID" value="NZ_SMAO01000011.1"/>
</dbReference>
<dbReference type="Gene3D" id="3.40.50.150">
    <property type="entry name" value="Vaccinia Virus protein VP39"/>
    <property type="match status" value="1"/>
</dbReference>
<dbReference type="Proteomes" id="UP000295717">
    <property type="component" value="Unassembled WGS sequence"/>
</dbReference>
<name>A0A4R3MRE7_9GAMM</name>
<dbReference type="InterPro" id="IPR008854">
    <property type="entry name" value="TPMT"/>
</dbReference>
<dbReference type="GO" id="GO:0008119">
    <property type="term" value="F:thiopurine S-methyltransferase activity"/>
    <property type="evidence" value="ECO:0007669"/>
    <property type="project" value="UniProtKB-UniRule"/>
</dbReference>
<keyword evidence="8 9" id="KW-0949">S-adenosyl-L-methionine</keyword>
<evidence type="ECO:0000256" key="3">
    <source>
        <dbReference type="ARBA" id="ARBA00008145"/>
    </source>
</evidence>
<evidence type="ECO:0000256" key="5">
    <source>
        <dbReference type="ARBA" id="ARBA00022490"/>
    </source>
</evidence>
<dbReference type="FunFam" id="3.40.50.150:FF:000101">
    <property type="entry name" value="Thiopurine S-methyltransferase"/>
    <property type="match status" value="1"/>
</dbReference>
<feature type="binding site" evidence="9">
    <location>
        <position position="69"/>
    </location>
    <ligand>
        <name>S-adenosyl-L-methionine</name>
        <dbReference type="ChEBI" id="CHEBI:59789"/>
    </ligand>
</feature>
<dbReference type="AlphaFoldDB" id="A0A4R3MRE7"/>
<comment type="caution">
    <text evidence="10">The sequence shown here is derived from an EMBL/GenBank/DDBJ whole genome shotgun (WGS) entry which is preliminary data.</text>
</comment>
<dbReference type="PANTHER" id="PTHR10259">
    <property type="entry name" value="THIOPURINE S-METHYLTRANSFERASE"/>
    <property type="match status" value="1"/>
</dbReference>
<comment type="subcellular location">
    <subcellularLocation>
        <location evidence="2 9">Cytoplasm</location>
    </subcellularLocation>
</comment>
<keyword evidence="11" id="KW-1185">Reference proteome</keyword>
<evidence type="ECO:0000256" key="4">
    <source>
        <dbReference type="ARBA" id="ARBA00011905"/>
    </source>
</evidence>
<protein>
    <recommendedName>
        <fullName evidence="4 9">Thiopurine S-methyltransferase</fullName>
        <ecNumber evidence="4 9">2.1.1.67</ecNumber>
    </recommendedName>
    <alternativeName>
        <fullName evidence="9">Thiopurine methyltransferase</fullName>
    </alternativeName>
</protein>